<keyword evidence="4" id="KW-1185">Reference proteome</keyword>
<protein>
    <submittedName>
        <fullName evidence="3">Cupin</fullName>
    </submittedName>
</protein>
<dbReference type="InterPro" id="IPR046799">
    <property type="entry name" value="ROXA-like_wH"/>
</dbReference>
<name>A0A5Q3S116_9NEIS</name>
<comment type="caution">
    <text evidence="3">The sequence shown here is derived from an EMBL/GenBank/DDBJ whole genome shotgun (WGS) entry which is preliminary data.</text>
</comment>
<keyword evidence="1" id="KW-0223">Dioxygenase</keyword>
<dbReference type="Pfam" id="PF20514">
    <property type="entry name" value="WHD_ROXA"/>
    <property type="match status" value="1"/>
</dbReference>
<accession>A0A5Q3S116</accession>
<proteinExistence type="predicted"/>
<dbReference type="RefSeq" id="WP_095502730.1">
    <property type="nucleotide sequence ID" value="NZ_CP046027.1"/>
</dbReference>
<sequence length="138" mass="15390">MTQPALLKKAAEAFAAEITDPDNYEAFMQHFLGNQRTDSGFAFEILGNPHSDGLPEDALLSLNTVDDSTLEKGYLIANGIKLNIDDASASILNMLKQEGTVSMQQLIDTDDNQKRLKTLEMIRHLAQLDILEIKEREK</sequence>
<keyword evidence="2" id="KW-0560">Oxidoreductase</keyword>
<dbReference type="AlphaFoldDB" id="A0A5Q3S116"/>
<organism evidence="3 4">
    <name type="scientific">Neisseria brasiliensis</name>
    <dbReference type="NCBI Taxonomy" id="2666100"/>
    <lineage>
        <taxon>Bacteria</taxon>
        <taxon>Pseudomonadati</taxon>
        <taxon>Pseudomonadota</taxon>
        <taxon>Betaproteobacteria</taxon>
        <taxon>Neisseriales</taxon>
        <taxon>Neisseriaceae</taxon>
        <taxon>Neisseria</taxon>
    </lineage>
</organism>
<evidence type="ECO:0000256" key="1">
    <source>
        <dbReference type="ARBA" id="ARBA00022964"/>
    </source>
</evidence>
<dbReference type="EMBL" id="WJXO01000001">
    <property type="protein sequence ID" value="MRN38124.1"/>
    <property type="molecule type" value="Genomic_DNA"/>
</dbReference>
<dbReference type="GO" id="GO:0051213">
    <property type="term" value="F:dioxygenase activity"/>
    <property type="evidence" value="ECO:0007669"/>
    <property type="project" value="UniProtKB-KW"/>
</dbReference>
<evidence type="ECO:0000313" key="4">
    <source>
        <dbReference type="Proteomes" id="UP000486297"/>
    </source>
</evidence>
<evidence type="ECO:0000313" key="3">
    <source>
        <dbReference type="EMBL" id="MRN38124.1"/>
    </source>
</evidence>
<dbReference type="Proteomes" id="UP000486297">
    <property type="component" value="Unassembled WGS sequence"/>
</dbReference>
<reference evidence="3" key="1">
    <citation type="journal article" name="Emerg. Infect. Dis.">
        <title>Two cases of a newly characterized neisseria species.</title>
        <authorList>
            <person name="Mustapha M."/>
            <person name="Lemos A.P.S."/>
            <person name="Harrison L.H."/>
            <person name="Vantyne D."/>
            <person name="Sacchi C.T."/>
        </authorList>
    </citation>
    <scope>NUCLEOTIDE SEQUENCE</scope>
    <source>
        <strain evidence="3">N.95.16</strain>
    </source>
</reference>
<gene>
    <name evidence="3" type="ORF">GJU80_06390</name>
</gene>
<evidence type="ECO:0000256" key="2">
    <source>
        <dbReference type="ARBA" id="ARBA00023002"/>
    </source>
</evidence>